<dbReference type="PANTHER" id="PTHR42748:SF7">
    <property type="entry name" value="NMRA LIKE REDOX SENSOR 1-RELATED"/>
    <property type="match status" value="1"/>
</dbReference>
<dbReference type="EMBL" id="SGPM01000125">
    <property type="protein sequence ID" value="THH29414.1"/>
    <property type="molecule type" value="Genomic_DNA"/>
</dbReference>
<evidence type="ECO:0000313" key="5">
    <source>
        <dbReference type="Proteomes" id="UP000308730"/>
    </source>
</evidence>
<dbReference type="InterPro" id="IPR036291">
    <property type="entry name" value="NAD(P)-bd_dom_sf"/>
</dbReference>
<comment type="caution">
    <text evidence="4">The sequence shown here is derived from an EMBL/GenBank/DDBJ whole genome shotgun (WGS) entry which is preliminary data.</text>
</comment>
<feature type="domain" description="NmrA-like" evidence="3">
    <location>
        <begin position="10"/>
        <end position="150"/>
    </location>
</feature>
<organism evidence="4 5">
    <name type="scientific">Antrodiella citrinella</name>
    <dbReference type="NCBI Taxonomy" id="2447956"/>
    <lineage>
        <taxon>Eukaryota</taxon>
        <taxon>Fungi</taxon>
        <taxon>Dikarya</taxon>
        <taxon>Basidiomycota</taxon>
        <taxon>Agaricomycotina</taxon>
        <taxon>Agaricomycetes</taxon>
        <taxon>Polyporales</taxon>
        <taxon>Steccherinaceae</taxon>
        <taxon>Antrodiella</taxon>
    </lineage>
</organism>
<dbReference type="AlphaFoldDB" id="A0A4S4MT85"/>
<accession>A0A4S4MT85</accession>
<evidence type="ECO:0000313" key="4">
    <source>
        <dbReference type="EMBL" id="THH29414.1"/>
    </source>
</evidence>
<proteinExistence type="inferred from homology"/>
<dbReference type="SUPFAM" id="SSF51735">
    <property type="entry name" value="NAD(P)-binding Rossmann-fold domains"/>
    <property type="match status" value="1"/>
</dbReference>
<dbReference type="Proteomes" id="UP000308730">
    <property type="component" value="Unassembled WGS sequence"/>
</dbReference>
<evidence type="ECO:0000256" key="1">
    <source>
        <dbReference type="ARBA" id="ARBA00006328"/>
    </source>
</evidence>
<dbReference type="Gene3D" id="3.40.50.720">
    <property type="entry name" value="NAD(P)-binding Rossmann-like Domain"/>
    <property type="match status" value="1"/>
</dbReference>
<sequence length="312" mass="34333">MSSGPYGEPKILVVGATGKQGHAVIRALTRGRGEPPAFPVHVLALTRNPSSPKALALAKDRPWLELVKGNLDSRDSMRQVFIHAGGRGAVWGVFMVLPYAGLGESTEGEAVQGITLADLAMQFAVSIFVYSSVHRGETDDDSDRSLPEHAGKIATTVLRAGLKKDVKIRMVAVDDIGLLVATLFQRPVNIAYKVMVVAGDDLTATEQDDVFRRVTGKPAPSFPHFLGSFILAINSGLRDITYYLDFIFRYRADNSELFEEHISNTHAVVPAAHMTSFEEWVKQYERRKRKKQTEGGGSWNRISLSKLLMGRL</sequence>
<evidence type="ECO:0000256" key="2">
    <source>
        <dbReference type="ARBA" id="ARBA00022857"/>
    </source>
</evidence>
<evidence type="ECO:0000259" key="3">
    <source>
        <dbReference type="Pfam" id="PF05368"/>
    </source>
</evidence>
<name>A0A4S4MT85_9APHY</name>
<dbReference type="OrthoDB" id="419598at2759"/>
<reference evidence="4 5" key="1">
    <citation type="submission" date="2019-02" db="EMBL/GenBank/DDBJ databases">
        <title>Genome sequencing of the rare red list fungi Antrodiella citrinella (Flaviporus citrinellus).</title>
        <authorList>
            <person name="Buettner E."/>
            <person name="Kellner H."/>
        </authorList>
    </citation>
    <scope>NUCLEOTIDE SEQUENCE [LARGE SCALE GENOMIC DNA]</scope>
    <source>
        <strain evidence="4 5">DSM 108506</strain>
    </source>
</reference>
<dbReference type="InterPro" id="IPR008030">
    <property type="entry name" value="NmrA-like"/>
</dbReference>
<protein>
    <recommendedName>
        <fullName evidence="3">NmrA-like domain-containing protein</fullName>
    </recommendedName>
</protein>
<dbReference type="PANTHER" id="PTHR42748">
    <property type="entry name" value="NITROGEN METABOLITE REPRESSION PROTEIN NMRA FAMILY MEMBER"/>
    <property type="match status" value="1"/>
</dbReference>
<keyword evidence="5" id="KW-1185">Reference proteome</keyword>
<dbReference type="GO" id="GO:0005634">
    <property type="term" value="C:nucleus"/>
    <property type="evidence" value="ECO:0007669"/>
    <property type="project" value="TreeGrafter"/>
</dbReference>
<dbReference type="InterPro" id="IPR051164">
    <property type="entry name" value="NmrA-like_oxidored"/>
</dbReference>
<dbReference type="Pfam" id="PF05368">
    <property type="entry name" value="NmrA"/>
    <property type="match status" value="1"/>
</dbReference>
<gene>
    <name evidence="4" type="ORF">EUX98_g4787</name>
</gene>
<comment type="similarity">
    <text evidence="1">Belongs to the NmrA-type oxidoreductase family.</text>
</comment>
<keyword evidence="2" id="KW-0521">NADP</keyword>